<accession>A0A239I805</accession>
<dbReference type="AlphaFoldDB" id="A0A239I805"/>
<sequence length="68" mass="7948">MSVMREELHHLVDRLPEEKVAPLLRLVRDQLDEQPIVRDLPFIGTLEAEPDFAERSEEILRSEDNHSS</sequence>
<dbReference type="RefSeq" id="WP_089208868.1">
    <property type="nucleotide sequence ID" value="NZ_CP109068.1"/>
</dbReference>
<name>A0A239I805_9ACTN</name>
<keyword evidence="2" id="KW-1185">Reference proteome</keyword>
<reference evidence="1 2" key="1">
    <citation type="submission" date="2017-06" db="EMBL/GenBank/DDBJ databases">
        <authorList>
            <person name="Kim H.J."/>
            <person name="Triplett B.A."/>
        </authorList>
    </citation>
    <scope>NUCLEOTIDE SEQUENCE [LARGE SCALE GENOMIC DNA]</scope>
    <source>
        <strain evidence="1 2">CGMCC 4.2132</strain>
    </source>
</reference>
<evidence type="ECO:0000313" key="2">
    <source>
        <dbReference type="Proteomes" id="UP000198282"/>
    </source>
</evidence>
<dbReference type="EMBL" id="FZOD01000019">
    <property type="protein sequence ID" value="SNS89687.1"/>
    <property type="molecule type" value="Genomic_DNA"/>
</dbReference>
<proteinExistence type="predicted"/>
<evidence type="ECO:0000313" key="1">
    <source>
        <dbReference type="EMBL" id="SNS89687.1"/>
    </source>
</evidence>
<protein>
    <submittedName>
        <fullName evidence="1">Uncharacterized protein</fullName>
    </submittedName>
</protein>
<organism evidence="1 2">
    <name type="scientific">Streptosporangium subroseum</name>
    <dbReference type="NCBI Taxonomy" id="106412"/>
    <lineage>
        <taxon>Bacteria</taxon>
        <taxon>Bacillati</taxon>
        <taxon>Actinomycetota</taxon>
        <taxon>Actinomycetes</taxon>
        <taxon>Streptosporangiales</taxon>
        <taxon>Streptosporangiaceae</taxon>
        <taxon>Streptosporangium</taxon>
    </lineage>
</organism>
<dbReference type="Proteomes" id="UP000198282">
    <property type="component" value="Unassembled WGS sequence"/>
</dbReference>
<dbReference type="OrthoDB" id="4627936at2"/>
<gene>
    <name evidence="1" type="ORF">SAMN05216276_10197</name>
</gene>